<dbReference type="FunFam" id="2.30.42.10:FF:000005">
    <property type="entry name" value="Membrane associated guanylate kinase, WW and PDZ domain containing 1"/>
    <property type="match status" value="1"/>
</dbReference>
<keyword evidence="6" id="KW-0547">Nucleotide-binding</keyword>
<accession>A0A3Q2EBR9</accession>
<organism evidence="18 19">
    <name type="scientific">Cyprinodon variegatus</name>
    <name type="common">Sheepshead minnow</name>
    <dbReference type="NCBI Taxonomy" id="28743"/>
    <lineage>
        <taxon>Eukaryota</taxon>
        <taxon>Metazoa</taxon>
        <taxon>Chordata</taxon>
        <taxon>Craniata</taxon>
        <taxon>Vertebrata</taxon>
        <taxon>Euteleostomi</taxon>
        <taxon>Actinopterygii</taxon>
        <taxon>Neopterygii</taxon>
        <taxon>Teleostei</taxon>
        <taxon>Neoteleostei</taxon>
        <taxon>Acanthomorphata</taxon>
        <taxon>Ovalentaria</taxon>
        <taxon>Atherinomorphae</taxon>
        <taxon>Cyprinodontiformes</taxon>
        <taxon>Cyprinodontidae</taxon>
        <taxon>Cyprinodon</taxon>
    </lineage>
</organism>
<dbReference type="Gene3D" id="3.30.63.10">
    <property type="entry name" value="Guanylate Kinase phosphate binding domain"/>
    <property type="match status" value="1"/>
</dbReference>
<evidence type="ECO:0000256" key="11">
    <source>
        <dbReference type="ARBA" id="ARBA00070829"/>
    </source>
</evidence>
<dbReference type="FunFam" id="3.30.63.10:FF:000003">
    <property type="entry name" value="Membrane-associated guanylate kinase, WW and PDZ domain-containing protein 3 isoform 1"/>
    <property type="match status" value="1"/>
</dbReference>
<feature type="domain" description="WW" evidence="15">
    <location>
        <begin position="362"/>
        <end position="395"/>
    </location>
</feature>
<evidence type="ECO:0000256" key="13">
    <source>
        <dbReference type="ARBA" id="ARBA00079517"/>
    </source>
</evidence>
<dbReference type="FunFam" id="2.20.70.10:FF:000002">
    <property type="entry name" value="Membrane-associated guanylate kinase, WW and PDZ domain-containing protein 3 isoform 1"/>
    <property type="match status" value="1"/>
</dbReference>
<feature type="compositionally biased region" description="Pro residues" evidence="14">
    <location>
        <begin position="782"/>
        <end position="791"/>
    </location>
</feature>
<evidence type="ECO:0000256" key="8">
    <source>
        <dbReference type="ARBA" id="ARBA00022949"/>
    </source>
</evidence>
<dbReference type="GO" id="GO:0005634">
    <property type="term" value="C:nucleus"/>
    <property type="evidence" value="ECO:0007669"/>
    <property type="project" value="UniProtKB-ARBA"/>
</dbReference>
<keyword evidence="4" id="KW-0597">Phosphoprotein</keyword>
<dbReference type="Pfam" id="PF00625">
    <property type="entry name" value="Guanylate_kin"/>
    <property type="match status" value="1"/>
</dbReference>
<dbReference type="SMART" id="SM00072">
    <property type="entry name" value="GuKc"/>
    <property type="match status" value="1"/>
</dbReference>
<feature type="domain" description="PDZ" evidence="17">
    <location>
        <begin position="839"/>
        <end position="921"/>
    </location>
</feature>
<dbReference type="CDD" id="cd00201">
    <property type="entry name" value="WW"/>
    <property type="match status" value="2"/>
</dbReference>
<feature type="compositionally biased region" description="Polar residues" evidence="14">
    <location>
        <begin position="959"/>
        <end position="969"/>
    </location>
</feature>
<dbReference type="GO" id="GO:0016020">
    <property type="term" value="C:membrane"/>
    <property type="evidence" value="ECO:0007669"/>
    <property type="project" value="UniProtKB-SubCell"/>
</dbReference>
<feature type="domain" description="PDZ" evidence="17">
    <location>
        <begin position="652"/>
        <end position="730"/>
    </location>
</feature>
<feature type="region of interest" description="Disordered" evidence="14">
    <location>
        <begin position="183"/>
        <end position="318"/>
    </location>
</feature>
<dbReference type="FunFam" id="2.30.42.10:FF:000015">
    <property type="entry name" value="Membrane associated guanylate kinase, WW and PDZ domain containing 1"/>
    <property type="match status" value="1"/>
</dbReference>
<feature type="domain" description="PDZ" evidence="17">
    <location>
        <begin position="994"/>
        <end position="1090"/>
    </location>
</feature>
<evidence type="ECO:0000256" key="4">
    <source>
        <dbReference type="ARBA" id="ARBA00022553"/>
    </source>
</evidence>
<evidence type="ECO:0000256" key="6">
    <source>
        <dbReference type="ARBA" id="ARBA00022741"/>
    </source>
</evidence>
<dbReference type="SUPFAM" id="SSF50156">
    <property type="entry name" value="PDZ domain-like"/>
    <property type="match status" value="6"/>
</dbReference>
<dbReference type="InterPro" id="IPR008144">
    <property type="entry name" value="Guanylate_kin-like_dom"/>
</dbReference>
<dbReference type="CDD" id="cd06731">
    <property type="entry name" value="PDZ1_MAGI-1_3-like"/>
    <property type="match status" value="1"/>
</dbReference>
<dbReference type="PROSITE" id="PS00856">
    <property type="entry name" value="GUANYLATE_KINASE_1"/>
    <property type="match status" value="1"/>
</dbReference>
<dbReference type="GO" id="GO:0005737">
    <property type="term" value="C:cytoplasm"/>
    <property type="evidence" value="ECO:0007669"/>
    <property type="project" value="UniProtKB-ARBA"/>
</dbReference>
<reference evidence="18" key="1">
    <citation type="submission" date="2025-08" db="UniProtKB">
        <authorList>
            <consortium name="Ensembl"/>
        </authorList>
    </citation>
    <scope>IDENTIFICATION</scope>
</reference>
<dbReference type="InterPro" id="IPR036034">
    <property type="entry name" value="PDZ_sf"/>
</dbReference>
<dbReference type="SMART" id="SM00228">
    <property type="entry name" value="PDZ"/>
    <property type="match status" value="6"/>
</dbReference>
<dbReference type="Ensembl" id="ENSCVAT00000022835.1">
    <property type="protein sequence ID" value="ENSCVAP00000029657.1"/>
    <property type="gene ID" value="ENSCVAG00000017863.1"/>
</dbReference>
<evidence type="ECO:0000256" key="12">
    <source>
        <dbReference type="ARBA" id="ARBA00078448"/>
    </source>
</evidence>
<feature type="domain" description="Guanylate kinase-like" evidence="16">
    <location>
        <begin position="108"/>
        <end position="190"/>
    </location>
</feature>
<dbReference type="Pfam" id="PF00595">
    <property type="entry name" value="PDZ"/>
    <property type="match status" value="6"/>
</dbReference>
<feature type="compositionally biased region" description="Low complexity" evidence="14">
    <location>
        <begin position="287"/>
        <end position="301"/>
    </location>
</feature>
<evidence type="ECO:0000256" key="3">
    <source>
        <dbReference type="ARBA" id="ARBA00022427"/>
    </source>
</evidence>
<dbReference type="InterPro" id="IPR027417">
    <property type="entry name" value="P-loop_NTPase"/>
</dbReference>
<dbReference type="PROSITE" id="PS01159">
    <property type="entry name" value="WW_DOMAIN_1"/>
    <property type="match status" value="2"/>
</dbReference>
<dbReference type="GO" id="GO:0007165">
    <property type="term" value="P:signal transduction"/>
    <property type="evidence" value="ECO:0007669"/>
    <property type="project" value="TreeGrafter"/>
</dbReference>
<evidence type="ECO:0000313" key="18">
    <source>
        <dbReference type="Ensembl" id="ENSCVAP00000029657.1"/>
    </source>
</evidence>
<evidence type="ECO:0000256" key="14">
    <source>
        <dbReference type="SAM" id="MobiDB-lite"/>
    </source>
</evidence>
<dbReference type="CDD" id="cd06732">
    <property type="entry name" value="PDZ2_MAGI-1_3-like"/>
    <property type="match status" value="1"/>
</dbReference>
<proteinExistence type="predicted"/>
<dbReference type="PROSITE" id="PS50106">
    <property type="entry name" value="PDZ"/>
    <property type="match status" value="6"/>
</dbReference>
<dbReference type="PROSITE" id="PS50052">
    <property type="entry name" value="GUANYLATE_KINASE_2"/>
    <property type="match status" value="1"/>
</dbReference>
<keyword evidence="3" id="KW-0796">Tight junction</keyword>
<dbReference type="InterPro" id="IPR008145">
    <property type="entry name" value="GK/Ca_channel_bsu"/>
</dbReference>
<keyword evidence="19" id="KW-1185">Reference proteome</keyword>
<dbReference type="FunFam" id="2.30.42.10:FF:000012">
    <property type="entry name" value="Membrane associated guanylate kinase, WW and PDZ domain containing 1"/>
    <property type="match status" value="1"/>
</dbReference>
<dbReference type="PANTHER" id="PTHR10316:SF12">
    <property type="entry name" value="MEMBRANE-ASSOCIATED GUANYLATE KINASE, WW AND PDZ DOMAIN-CONTAINING PROTEIN 1"/>
    <property type="match status" value="1"/>
</dbReference>
<feature type="compositionally biased region" description="Low complexity" evidence="14">
    <location>
        <begin position="749"/>
        <end position="759"/>
    </location>
</feature>
<feature type="compositionally biased region" description="Low complexity" evidence="14">
    <location>
        <begin position="404"/>
        <end position="420"/>
    </location>
</feature>
<feature type="domain" description="PDZ" evidence="17">
    <location>
        <begin position="17"/>
        <end position="100"/>
    </location>
</feature>
<dbReference type="GeneTree" id="ENSGT00940000155820"/>
<dbReference type="FunFam" id="2.30.42.10:FF:000006">
    <property type="entry name" value="Membrane associated guanylate kinase, WW and PDZ domain containing 1"/>
    <property type="match status" value="1"/>
</dbReference>
<dbReference type="CDD" id="cd06735">
    <property type="entry name" value="PDZ5_MAGI-1_3-like"/>
    <property type="match status" value="1"/>
</dbReference>
<dbReference type="FunFam" id="2.30.42.10:FF:000042">
    <property type="entry name" value="Membrane-associated guanylate kinase, WW and PDZ domain-containing protein 3 isoform 1"/>
    <property type="match status" value="1"/>
</dbReference>
<dbReference type="SUPFAM" id="SSF51045">
    <property type="entry name" value="WW domain"/>
    <property type="match status" value="2"/>
</dbReference>
<evidence type="ECO:0000259" key="15">
    <source>
        <dbReference type="PROSITE" id="PS50020"/>
    </source>
</evidence>
<dbReference type="CDD" id="cd06733">
    <property type="entry name" value="PDZ3_MAGI-1_3-like"/>
    <property type="match status" value="1"/>
</dbReference>
<feature type="compositionally biased region" description="Low complexity" evidence="14">
    <location>
        <begin position="205"/>
        <end position="219"/>
    </location>
</feature>
<evidence type="ECO:0000256" key="9">
    <source>
        <dbReference type="ARBA" id="ARBA00023136"/>
    </source>
</evidence>
<feature type="region of interest" description="Disordered" evidence="14">
    <location>
        <begin position="733"/>
        <end position="808"/>
    </location>
</feature>
<keyword evidence="8" id="KW-0965">Cell junction</keyword>
<feature type="compositionally biased region" description="Gly residues" evidence="14">
    <location>
        <begin position="975"/>
        <end position="991"/>
    </location>
</feature>
<dbReference type="Proteomes" id="UP000265020">
    <property type="component" value="Unassembled WGS sequence"/>
</dbReference>
<dbReference type="CDD" id="cd06734">
    <property type="entry name" value="PDZ4_MAGI-1_3-like"/>
    <property type="match status" value="1"/>
</dbReference>
<keyword evidence="9" id="KW-0472">Membrane</keyword>
<feature type="compositionally biased region" description="Pro residues" evidence="14">
    <location>
        <begin position="307"/>
        <end position="316"/>
    </location>
</feature>
<evidence type="ECO:0000259" key="16">
    <source>
        <dbReference type="PROSITE" id="PS50052"/>
    </source>
</evidence>
<dbReference type="InterPro" id="IPR020590">
    <property type="entry name" value="Guanylate_kinase_CS"/>
</dbReference>
<feature type="region of interest" description="Disordered" evidence="14">
    <location>
        <begin position="400"/>
        <end position="421"/>
    </location>
</feature>
<dbReference type="InterPro" id="IPR001202">
    <property type="entry name" value="WW_dom"/>
</dbReference>
<keyword evidence="7" id="KW-0067">ATP-binding</keyword>
<feature type="compositionally biased region" description="Polar residues" evidence="14">
    <location>
        <begin position="617"/>
        <end position="629"/>
    </location>
</feature>
<evidence type="ECO:0000256" key="2">
    <source>
        <dbReference type="ARBA" id="ARBA00004435"/>
    </source>
</evidence>
<name>A0A3Q2EBR9_CYPVA</name>
<evidence type="ECO:0000256" key="7">
    <source>
        <dbReference type="ARBA" id="ARBA00022840"/>
    </source>
</evidence>
<protein>
    <recommendedName>
        <fullName evidence="11">Membrane-associated guanylate kinase, WW and PDZ domain-containing protein 1</fullName>
    </recommendedName>
    <alternativeName>
        <fullName evidence="12">BAI1-associated protein 1</fullName>
    </alternativeName>
    <alternativeName>
        <fullName evidence="13">Membrane-associated guanylate kinase inverted 1</fullName>
    </alternativeName>
</protein>
<dbReference type="PANTHER" id="PTHR10316">
    <property type="entry name" value="MEMBRANE ASSOCIATED GUANYLATE KINASE-RELATED"/>
    <property type="match status" value="1"/>
</dbReference>
<dbReference type="CDD" id="cd06730">
    <property type="entry name" value="PDZ0_MAGI-1_3-like"/>
    <property type="match status" value="1"/>
</dbReference>
<dbReference type="GO" id="GO:0005923">
    <property type="term" value="C:bicellular tight junction"/>
    <property type="evidence" value="ECO:0007669"/>
    <property type="project" value="UniProtKB-SubCell"/>
</dbReference>
<dbReference type="FunFam" id="2.30.42.10:FF:000103">
    <property type="entry name" value="membrane-associated guanylate kinase, WW and PDZ domain-containing protein 1 isoform X2"/>
    <property type="match status" value="1"/>
</dbReference>
<dbReference type="Pfam" id="PF00397">
    <property type="entry name" value="WW"/>
    <property type="match status" value="2"/>
</dbReference>
<feature type="domain" description="WW" evidence="15">
    <location>
        <begin position="315"/>
        <end position="348"/>
    </location>
</feature>
<keyword evidence="5" id="KW-0677">Repeat</keyword>
<dbReference type="Gene3D" id="2.30.42.10">
    <property type="match status" value="6"/>
</dbReference>
<comment type="function">
    <text evidence="10">Plays a role in coupling actin fibers to cell junctions in endothelial cells, via its interaction with AMOTL2 and CDH5. May regulate acid-induced ASIC3 currents by modulating its expression at the cell surface.</text>
</comment>
<dbReference type="Pfam" id="PF16663">
    <property type="entry name" value="MAGI_u1"/>
    <property type="match status" value="1"/>
</dbReference>
<dbReference type="PROSITE" id="PS50020">
    <property type="entry name" value="WW_DOMAIN_2"/>
    <property type="match status" value="2"/>
</dbReference>
<feature type="region of interest" description="Disordered" evidence="14">
    <location>
        <begin position="925"/>
        <end position="996"/>
    </location>
</feature>
<feature type="region of interest" description="Disordered" evidence="14">
    <location>
        <begin position="437"/>
        <end position="456"/>
    </location>
</feature>
<dbReference type="AlphaFoldDB" id="A0A3Q2EBR9"/>
<evidence type="ECO:0000256" key="10">
    <source>
        <dbReference type="ARBA" id="ARBA00058771"/>
    </source>
</evidence>
<feature type="domain" description="PDZ" evidence="17">
    <location>
        <begin position="467"/>
        <end position="536"/>
    </location>
</feature>
<dbReference type="Gene3D" id="2.20.70.10">
    <property type="match status" value="2"/>
</dbReference>
<feature type="compositionally biased region" description="Low complexity" evidence="14">
    <location>
        <begin position="590"/>
        <end position="614"/>
    </location>
</feature>
<dbReference type="GO" id="GO:0005524">
    <property type="term" value="F:ATP binding"/>
    <property type="evidence" value="ECO:0007669"/>
    <property type="project" value="UniProtKB-KW"/>
</dbReference>
<sequence>MTNPALKKNHWTFRVTECSVGKDARGDLNVSLRGGAENGEFSYIGHINEELVFYREGRLNEGELLLEVENISISGLPLYDVQTLIKNCKSPVKLKTVRPGTKLNKDLKHYLSQRFQKSSPDHELQQTIRENLYRHAVPCTTRSPREGEVPGVDYNFLSVEDFLELEKSGTLLEIGTYDGNYYGTPKPPVQPPIGKVINTSGSGGDALLSDGLSGSLPGSQNSTPRRAKSYNDMQNAGIGLTDNQLEDDEDLPDMNSSFTGDSSEIDELHHSARPHVPRYSDPSYAGTTPSPSATTESTQQTNLHLSHPPPEDPLGPLPDNWEMAYTENGEVYFIDHNTKTTSWLDPRCLDKPQKPLEECEDDELPPGWEKIDDPVYGVYYVDHINRKTQYENPVLEAKRRRQLEQQPAQQPQPQSQQPPEEWIEDSALAGAPLATYTANHETYRDPQTGGKPFFTRNRSELNGTFINTKLKKSRRGFGFTVVGGDEPDEFLQIKSLVLDGPAALDGKMETGDVIVSVNETCVLGYTHAQVVKIFQSIPIGSMVNLELCRGYPLPFDPDDPNTSLVTSVAILDNKDPIIVNGQEVTNSYDSPSSQGSQSTNNGPTNGGPPLNGFTRPHSPSTEVASDTSSQLGYSSDVVNLASAIATQPELITVHMEKGDKGFGFTIADSLGGGGQRVKQIVDYPRCRGLREGDIIVEVNKRNVQSMSHNQVVDMLSKLPKGSEVTMLVQRGVAPAKKSPKLQLSRKDSQNSSQHSVSSHRSAHTDSPVHSSLAPPLSESSTPPAPSQPLPGLPSQDSQGDGTTHRKPDPFKIWAQSRSMYESRQNASAKSKVPDFQEQDIFLWRKDTGFGFRILGGNEPGEPIYIGHIVKYGAADEDGRLRSGDELICVDGTAVVGKSHQLVVQLMQQAAKQGHVNLTVRRKTSYTVKSEGDVPPSPASSHHSSTQAPSLTEDMGKRTPQGSQNSLNTVSSGSGSTSGIGSGGGGGGGGAGPYDVEIRRGENEGFGFVIVSSVSRPEAGTTFAGNACVAMPHKIGRIIEGSPADRCGKLKVGDRILAVNGNSITNKSHSDIVNLIKEAGNTVTLRIIPGDESSNASLLTNAEKIATITTTHTAQQQAAPEASLIKSFLINLLTQTFYSVDLERDNKGFGFSLRGGREYNMDLYVLRLAEEGAAVRNGKMRVGDEILEINGESTKGMKHARAIELIKNGGRNVHLVLKRGDGSVPEYGGSIYENIPFSPIFTP</sequence>
<dbReference type="FunFam" id="2.20.70.10:FF:000001">
    <property type="entry name" value="Membrane-associated guanylate kinase, WW and PDZ domain-containing protein 1"/>
    <property type="match status" value="1"/>
</dbReference>
<dbReference type="SMART" id="SM00456">
    <property type="entry name" value="WW"/>
    <property type="match status" value="2"/>
</dbReference>
<dbReference type="InterPro" id="IPR036020">
    <property type="entry name" value="WW_dom_sf"/>
</dbReference>
<feature type="domain" description="PDZ" evidence="17">
    <location>
        <begin position="1138"/>
        <end position="1220"/>
    </location>
</feature>
<dbReference type="Pfam" id="PF16666">
    <property type="entry name" value="MAGI_u5"/>
    <property type="match status" value="1"/>
</dbReference>
<dbReference type="InterPro" id="IPR001478">
    <property type="entry name" value="PDZ"/>
</dbReference>
<feature type="region of interest" description="Disordered" evidence="14">
    <location>
        <begin position="583"/>
        <end position="629"/>
    </location>
</feature>
<feature type="compositionally biased region" description="Low complexity" evidence="14">
    <location>
        <begin position="938"/>
        <end position="949"/>
    </location>
</feature>
<reference evidence="18" key="2">
    <citation type="submission" date="2025-09" db="UniProtKB">
        <authorList>
            <consortium name="Ensembl"/>
        </authorList>
    </citation>
    <scope>IDENTIFICATION</scope>
</reference>
<evidence type="ECO:0000313" key="19">
    <source>
        <dbReference type="Proteomes" id="UP000265020"/>
    </source>
</evidence>
<evidence type="ECO:0000256" key="1">
    <source>
        <dbReference type="ARBA" id="ARBA00004170"/>
    </source>
</evidence>
<comment type="subcellular location">
    <subcellularLocation>
        <location evidence="2">Cell junction</location>
        <location evidence="2">Tight junction</location>
    </subcellularLocation>
    <subcellularLocation>
        <location evidence="1">Membrane</location>
        <topology evidence="1">Peripheral membrane protein</topology>
    </subcellularLocation>
</comment>
<evidence type="ECO:0000256" key="5">
    <source>
        <dbReference type="ARBA" id="ARBA00022737"/>
    </source>
</evidence>
<evidence type="ECO:0000259" key="17">
    <source>
        <dbReference type="PROSITE" id="PS50106"/>
    </source>
</evidence>
<dbReference type="SUPFAM" id="SSF52540">
    <property type="entry name" value="P-loop containing nucleoside triphosphate hydrolases"/>
    <property type="match status" value="1"/>
</dbReference>